<protein>
    <submittedName>
        <fullName evidence="1">Uncharacterized protein</fullName>
    </submittedName>
</protein>
<dbReference type="Proteomes" id="UP000228949">
    <property type="component" value="Unassembled WGS sequence"/>
</dbReference>
<dbReference type="PROSITE" id="PS51257">
    <property type="entry name" value="PROKAR_LIPOPROTEIN"/>
    <property type="match status" value="1"/>
</dbReference>
<evidence type="ECO:0000313" key="1">
    <source>
        <dbReference type="EMBL" id="PIU98692.1"/>
    </source>
</evidence>
<comment type="caution">
    <text evidence="1">The sequence shown here is derived from an EMBL/GenBank/DDBJ whole genome shotgun (WGS) entry which is preliminary data.</text>
</comment>
<organism evidence="1 2">
    <name type="scientific">Candidatus Wolfebacteria bacterium CG03_land_8_20_14_0_80_40_12</name>
    <dbReference type="NCBI Taxonomy" id="1975069"/>
    <lineage>
        <taxon>Bacteria</taxon>
        <taxon>Candidatus Wolfeibacteriota</taxon>
    </lineage>
</organism>
<sequence length="155" mass="17724">MKWMGKVIVIVIVFVCFCFSGLFSCGFYCPSGTKDIPEEIKTLLGPEWTKWVISRVDEIEYTTEENLLKEVGAGGKDYYGLATVEFCVKCEHTMCSTCCYRKILIDKQQPPFIIALVLIHEAAHHSTPERENCNLASEKQALETEWRWTFGYPPP</sequence>
<dbReference type="EMBL" id="PEVJ01000001">
    <property type="protein sequence ID" value="PIU98692.1"/>
    <property type="molecule type" value="Genomic_DNA"/>
</dbReference>
<name>A0A2M7B6I1_9BACT</name>
<dbReference type="AlphaFoldDB" id="A0A2M7B6I1"/>
<accession>A0A2M7B6I1</accession>
<proteinExistence type="predicted"/>
<reference evidence="2" key="1">
    <citation type="submission" date="2017-09" db="EMBL/GenBank/DDBJ databases">
        <title>Depth-based differentiation of microbial function through sediment-hosted aquifers and enrichment of novel symbionts in the deep terrestrial subsurface.</title>
        <authorList>
            <person name="Probst A.J."/>
            <person name="Ladd B."/>
            <person name="Jarett J.K."/>
            <person name="Geller-Mcgrath D.E."/>
            <person name="Sieber C.M.K."/>
            <person name="Emerson J.B."/>
            <person name="Anantharaman K."/>
            <person name="Thomas B.C."/>
            <person name="Malmstrom R."/>
            <person name="Stieglmeier M."/>
            <person name="Klingl A."/>
            <person name="Woyke T."/>
            <person name="Ryan C.M."/>
            <person name="Banfield J.F."/>
        </authorList>
    </citation>
    <scope>NUCLEOTIDE SEQUENCE [LARGE SCALE GENOMIC DNA]</scope>
</reference>
<evidence type="ECO:0000313" key="2">
    <source>
        <dbReference type="Proteomes" id="UP000228949"/>
    </source>
</evidence>
<gene>
    <name evidence="1" type="ORF">COS61_00025</name>
</gene>